<dbReference type="GO" id="GO:0006355">
    <property type="term" value="P:regulation of DNA-templated transcription"/>
    <property type="evidence" value="ECO:0007669"/>
    <property type="project" value="InterPro"/>
</dbReference>
<evidence type="ECO:0000256" key="1">
    <source>
        <dbReference type="ARBA" id="ARBA00023015"/>
    </source>
</evidence>
<dbReference type="RefSeq" id="WP_054651405.1">
    <property type="nucleotide sequence ID" value="NZ_AZFJ01000059.1"/>
</dbReference>
<accession>A0A0R1U1A4</accession>
<sequence length="237" mass="27275">MHTTITTADWQRGFHQNHDQLLCNYCKFTVAAHPRSVDVMARHLEEIHGGPVAALLTSSDRNNTLTARQRDLLAAFARGDSDAEIATNLSVSLSTVRHQRFTFRSKADQARLYLAQFQSAFGDDTEHASLLRLPQTPYTRDISITQAEYQRIIAKYFSTDKGQLQLEALPRREKQRLAVCYRVCLILESGRVYTRTDFNQLLGAVWADYNYLTRELIDFGFISRTTDGTQYWRIFNE</sequence>
<name>A0A0R1U1A4_9LACO</name>
<dbReference type="InterPro" id="IPR018656">
    <property type="entry name" value="DUF2087"/>
</dbReference>
<proteinExistence type="predicted"/>
<dbReference type="InterPro" id="IPR016032">
    <property type="entry name" value="Sig_transdc_resp-reg_C-effctor"/>
</dbReference>
<evidence type="ECO:0000259" key="3">
    <source>
        <dbReference type="SMART" id="SM00421"/>
    </source>
</evidence>
<keyword evidence="5" id="KW-1185">Reference proteome</keyword>
<dbReference type="InterPro" id="IPR000792">
    <property type="entry name" value="Tscrpt_reg_LuxR_C"/>
</dbReference>
<dbReference type="SUPFAM" id="SSF46894">
    <property type="entry name" value="C-terminal effector domain of the bipartite response regulators"/>
    <property type="match status" value="1"/>
</dbReference>
<evidence type="ECO:0000256" key="2">
    <source>
        <dbReference type="ARBA" id="ARBA00023163"/>
    </source>
</evidence>
<organism evidence="4 5">
    <name type="scientific">Lacticaseibacillus pantheris DSM 15945 = JCM 12539 = NBRC 106106</name>
    <dbReference type="NCBI Taxonomy" id="1423783"/>
    <lineage>
        <taxon>Bacteria</taxon>
        <taxon>Bacillati</taxon>
        <taxon>Bacillota</taxon>
        <taxon>Bacilli</taxon>
        <taxon>Lactobacillales</taxon>
        <taxon>Lactobacillaceae</taxon>
        <taxon>Lacticaseibacillus</taxon>
    </lineage>
</organism>
<dbReference type="SMART" id="SM00421">
    <property type="entry name" value="HTH_LUXR"/>
    <property type="match status" value="1"/>
</dbReference>
<evidence type="ECO:0000313" key="5">
    <source>
        <dbReference type="Proteomes" id="UP000051922"/>
    </source>
</evidence>
<dbReference type="PATRIC" id="fig|1423783.4.peg.2000"/>
<keyword evidence="2" id="KW-0804">Transcription</keyword>
<dbReference type="STRING" id="1423783.FC50_GL001955"/>
<evidence type="ECO:0000313" key="4">
    <source>
        <dbReference type="EMBL" id="KRL84645.1"/>
    </source>
</evidence>
<dbReference type="GO" id="GO:0003677">
    <property type="term" value="F:DNA binding"/>
    <property type="evidence" value="ECO:0007669"/>
    <property type="project" value="InterPro"/>
</dbReference>
<dbReference type="OrthoDB" id="9789954at2"/>
<comment type="caution">
    <text evidence="4">The sequence shown here is derived from an EMBL/GenBank/DDBJ whole genome shotgun (WGS) entry which is preliminary data.</text>
</comment>
<keyword evidence="1" id="KW-0805">Transcription regulation</keyword>
<dbReference type="Proteomes" id="UP000051922">
    <property type="component" value="Unassembled WGS sequence"/>
</dbReference>
<dbReference type="Gene3D" id="1.10.10.10">
    <property type="entry name" value="Winged helix-like DNA-binding domain superfamily/Winged helix DNA-binding domain"/>
    <property type="match status" value="1"/>
</dbReference>
<gene>
    <name evidence="4" type="ORF">FC50_GL001955</name>
</gene>
<dbReference type="InterPro" id="IPR036388">
    <property type="entry name" value="WH-like_DNA-bd_sf"/>
</dbReference>
<protein>
    <recommendedName>
        <fullName evidence="3">HTH luxR-type domain-containing protein</fullName>
    </recommendedName>
</protein>
<feature type="domain" description="HTH luxR-type" evidence="3">
    <location>
        <begin position="62"/>
        <end position="113"/>
    </location>
</feature>
<dbReference type="Pfam" id="PF09860">
    <property type="entry name" value="DUF2087"/>
    <property type="match status" value="1"/>
</dbReference>
<reference evidence="4 5" key="1">
    <citation type="journal article" date="2015" name="Genome Announc.">
        <title>Expanding the biotechnology potential of lactobacilli through comparative genomics of 213 strains and associated genera.</title>
        <authorList>
            <person name="Sun Z."/>
            <person name="Harris H.M."/>
            <person name="McCann A."/>
            <person name="Guo C."/>
            <person name="Argimon S."/>
            <person name="Zhang W."/>
            <person name="Yang X."/>
            <person name="Jeffery I.B."/>
            <person name="Cooney J.C."/>
            <person name="Kagawa T.F."/>
            <person name="Liu W."/>
            <person name="Song Y."/>
            <person name="Salvetti E."/>
            <person name="Wrobel A."/>
            <person name="Rasinkangas P."/>
            <person name="Parkhill J."/>
            <person name="Rea M.C."/>
            <person name="O'Sullivan O."/>
            <person name="Ritari J."/>
            <person name="Douillard F.P."/>
            <person name="Paul Ross R."/>
            <person name="Yang R."/>
            <person name="Briner A.E."/>
            <person name="Felis G.E."/>
            <person name="de Vos W.M."/>
            <person name="Barrangou R."/>
            <person name="Klaenhammer T.R."/>
            <person name="Caufield P.W."/>
            <person name="Cui Y."/>
            <person name="Zhang H."/>
            <person name="O'Toole P.W."/>
        </authorList>
    </citation>
    <scope>NUCLEOTIDE SEQUENCE [LARGE SCALE GENOMIC DNA]</scope>
    <source>
        <strain evidence="4 5">DSM 15945</strain>
    </source>
</reference>
<dbReference type="AlphaFoldDB" id="A0A0R1U1A4"/>
<dbReference type="EMBL" id="AZFJ01000059">
    <property type="protein sequence ID" value="KRL84645.1"/>
    <property type="molecule type" value="Genomic_DNA"/>
</dbReference>